<feature type="binding site" evidence="6">
    <location>
        <begin position="117"/>
        <end position="118"/>
    </location>
    <ligand>
        <name>S-adenosyl-L-methionine</name>
        <dbReference type="ChEBI" id="CHEBI:59789"/>
    </ligand>
</feature>
<evidence type="ECO:0000256" key="6">
    <source>
        <dbReference type="HAMAP-Rule" id="MF_00074"/>
    </source>
</evidence>
<organism evidence="7 8">
    <name type="scientific">Wenxinia saemankumensis</name>
    <dbReference type="NCBI Taxonomy" id="1447782"/>
    <lineage>
        <taxon>Bacteria</taxon>
        <taxon>Pseudomonadati</taxon>
        <taxon>Pseudomonadota</taxon>
        <taxon>Alphaproteobacteria</taxon>
        <taxon>Rhodobacterales</taxon>
        <taxon>Roseobacteraceae</taxon>
        <taxon>Wenxinia</taxon>
    </lineage>
</organism>
<comment type="catalytic activity">
    <reaction evidence="6">
        <text>guanosine(527) in 16S rRNA + S-adenosyl-L-methionine = N(7)-methylguanosine(527) in 16S rRNA + S-adenosyl-L-homocysteine</text>
        <dbReference type="Rhea" id="RHEA:42732"/>
        <dbReference type="Rhea" id="RHEA-COMP:10209"/>
        <dbReference type="Rhea" id="RHEA-COMP:10210"/>
        <dbReference type="ChEBI" id="CHEBI:57856"/>
        <dbReference type="ChEBI" id="CHEBI:59789"/>
        <dbReference type="ChEBI" id="CHEBI:74269"/>
        <dbReference type="ChEBI" id="CHEBI:74480"/>
        <dbReference type="EC" id="2.1.1.170"/>
    </reaction>
</comment>
<dbReference type="Gene3D" id="3.40.50.150">
    <property type="entry name" value="Vaccinia Virus protein VP39"/>
    <property type="match status" value="1"/>
</dbReference>
<dbReference type="NCBIfam" id="TIGR00138">
    <property type="entry name" value="rsmG_gidB"/>
    <property type="match status" value="1"/>
</dbReference>
<feature type="binding site" evidence="6">
    <location>
        <position position="70"/>
    </location>
    <ligand>
        <name>S-adenosyl-L-methionine</name>
        <dbReference type="ChEBI" id="CHEBI:59789"/>
    </ligand>
</feature>
<dbReference type="PANTHER" id="PTHR31760">
    <property type="entry name" value="S-ADENOSYL-L-METHIONINE-DEPENDENT METHYLTRANSFERASES SUPERFAMILY PROTEIN"/>
    <property type="match status" value="1"/>
</dbReference>
<keyword evidence="8" id="KW-1185">Reference proteome</keyword>
<evidence type="ECO:0000313" key="7">
    <source>
        <dbReference type="EMBL" id="SHJ03914.1"/>
    </source>
</evidence>
<dbReference type="RefSeq" id="WP_244526360.1">
    <property type="nucleotide sequence ID" value="NZ_FQYO01000004.1"/>
</dbReference>
<evidence type="ECO:0000256" key="5">
    <source>
        <dbReference type="ARBA" id="ARBA00022691"/>
    </source>
</evidence>
<dbReference type="HAMAP" id="MF_00074">
    <property type="entry name" value="16SrRNA_methyltr_G"/>
    <property type="match status" value="1"/>
</dbReference>
<dbReference type="Pfam" id="PF02527">
    <property type="entry name" value="GidB"/>
    <property type="match status" value="1"/>
</dbReference>
<comment type="similarity">
    <text evidence="6">Belongs to the methyltransferase superfamily. RNA methyltransferase RsmG family.</text>
</comment>
<dbReference type="STRING" id="1447782.SAMN05444417_2630"/>
<comment type="subcellular location">
    <subcellularLocation>
        <location evidence="6">Cytoplasm</location>
    </subcellularLocation>
</comment>
<accession>A0A1M6G200</accession>
<keyword evidence="3 6" id="KW-0489">Methyltransferase</keyword>
<dbReference type="InterPro" id="IPR003682">
    <property type="entry name" value="rRNA_ssu_MeTfrase_G"/>
</dbReference>
<sequence length="198" mass="21808">MSEVMGVSRETWQDIGRYEALLRTWNSRIQLVSPSSLTEWQTRHVEDALQLVDIAPRPRRWVDLGSGGGLPGIVVAIAFRGSLTRITMIESDQRKATFLRTVCRTLDLDADVLAERIETAPPQAADIVSARALAPLPRLLPLVRRHLAPGGTAILPKGASYRQELEESDLTGFDHEILPSRTSPDGVVLCLHAVSREG</sequence>
<keyword evidence="5 6" id="KW-0949">S-adenosyl-L-methionine</keyword>
<protein>
    <recommendedName>
        <fullName evidence="6">Ribosomal RNA small subunit methyltransferase G</fullName>
        <ecNumber evidence="6">2.1.1.170</ecNumber>
    </recommendedName>
    <alternativeName>
        <fullName evidence="6">16S rRNA 7-methylguanosine methyltransferase</fullName>
        <shortName evidence="6">16S rRNA m7G methyltransferase</shortName>
    </alternativeName>
</protein>
<gene>
    <name evidence="6" type="primary">rsmG</name>
    <name evidence="7" type="ORF">SAMN05444417_2630</name>
</gene>
<evidence type="ECO:0000313" key="8">
    <source>
        <dbReference type="Proteomes" id="UP000184292"/>
    </source>
</evidence>
<feature type="binding site" evidence="6">
    <location>
        <position position="131"/>
    </location>
    <ligand>
        <name>S-adenosyl-L-methionine</name>
        <dbReference type="ChEBI" id="CHEBI:59789"/>
    </ligand>
</feature>
<evidence type="ECO:0000256" key="3">
    <source>
        <dbReference type="ARBA" id="ARBA00022603"/>
    </source>
</evidence>
<comment type="caution">
    <text evidence="6">Lacks conserved residue(s) required for the propagation of feature annotation.</text>
</comment>
<comment type="function">
    <text evidence="6">Specifically methylates the N7 position of guanine in position 527 of 16S rRNA.</text>
</comment>
<dbReference type="GO" id="GO:0005829">
    <property type="term" value="C:cytosol"/>
    <property type="evidence" value="ECO:0007669"/>
    <property type="project" value="TreeGrafter"/>
</dbReference>
<keyword evidence="4 6" id="KW-0808">Transferase</keyword>
<dbReference type="EC" id="2.1.1.170" evidence="6"/>
<keyword evidence="1 6" id="KW-0963">Cytoplasm</keyword>
<reference evidence="7 8" key="1">
    <citation type="submission" date="2016-11" db="EMBL/GenBank/DDBJ databases">
        <authorList>
            <person name="Jaros S."/>
            <person name="Januszkiewicz K."/>
            <person name="Wedrychowicz H."/>
        </authorList>
    </citation>
    <scope>NUCLEOTIDE SEQUENCE [LARGE SCALE GENOMIC DNA]</scope>
    <source>
        <strain evidence="7 8">DSM 100565</strain>
    </source>
</reference>
<dbReference type="PANTHER" id="PTHR31760:SF0">
    <property type="entry name" value="S-ADENOSYL-L-METHIONINE-DEPENDENT METHYLTRANSFERASES SUPERFAMILY PROTEIN"/>
    <property type="match status" value="1"/>
</dbReference>
<dbReference type="InterPro" id="IPR029063">
    <property type="entry name" value="SAM-dependent_MTases_sf"/>
</dbReference>
<proteinExistence type="inferred from homology"/>
<dbReference type="SUPFAM" id="SSF53335">
    <property type="entry name" value="S-adenosyl-L-methionine-dependent methyltransferases"/>
    <property type="match status" value="1"/>
</dbReference>
<evidence type="ECO:0000256" key="4">
    <source>
        <dbReference type="ARBA" id="ARBA00022679"/>
    </source>
</evidence>
<dbReference type="AlphaFoldDB" id="A0A1M6G200"/>
<dbReference type="Proteomes" id="UP000184292">
    <property type="component" value="Unassembled WGS sequence"/>
</dbReference>
<dbReference type="EMBL" id="FQYO01000004">
    <property type="protein sequence ID" value="SHJ03914.1"/>
    <property type="molecule type" value="Genomic_DNA"/>
</dbReference>
<dbReference type="GO" id="GO:0070043">
    <property type="term" value="F:rRNA (guanine-N7-)-methyltransferase activity"/>
    <property type="evidence" value="ECO:0007669"/>
    <property type="project" value="UniProtKB-UniRule"/>
</dbReference>
<keyword evidence="2 6" id="KW-0698">rRNA processing</keyword>
<name>A0A1M6G200_9RHOB</name>
<evidence type="ECO:0000256" key="1">
    <source>
        <dbReference type="ARBA" id="ARBA00022490"/>
    </source>
</evidence>
<dbReference type="PIRSF" id="PIRSF003078">
    <property type="entry name" value="GidB"/>
    <property type="match status" value="1"/>
</dbReference>
<feature type="binding site" evidence="6">
    <location>
        <position position="65"/>
    </location>
    <ligand>
        <name>S-adenosyl-L-methionine</name>
        <dbReference type="ChEBI" id="CHEBI:59789"/>
    </ligand>
</feature>
<evidence type="ECO:0000256" key="2">
    <source>
        <dbReference type="ARBA" id="ARBA00022552"/>
    </source>
</evidence>